<dbReference type="Gene3D" id="3.80.10.10">
    <property type="entry name" value="Ribonuclease Inhibitor"/>
    <property type="match status" value="1"/>
</dbReference>
<reference evidence="3" key="2">
    <citation type="submission" date="2017-02" db="EMBL/GenBank/DDBJ databases">
        <title>Sunflower complete genome.</title>
        <authorList>
            <person name="Langlade N."/>
            <person name="Munos S."/>
        </authorList>
    </citation>
    <scope>NUCLEOTIDE SEQUENCE [LARGE SCALE GENOMIC DNA]</scope>
    <source>
        <tissue evidence="3">Leaves</tissue>
    </source>
</reference>
<dbReference type="Gramene" id="mRNA:HanXRQr2_Chr17g0794901">
    <property type="protein sequence ID" value="mRNA:HanXRQr2_Chr17g0794901"/>
    <property type="gene ID" value="HanXRQr2_Chr17g0794901"/>
</dbReference>
<dbReference type="SUPFAM" id="SSF52047">
    <property type="entry name" value="RNI-like"/>
    <property type="match status" value="1"/>
</dbReference>
<sequence>MDRRCKLFYTIHQVLLLHQGPIHDFTLSMDAHHTCFEIDQIILHLSRNHAVKKLTFDFCYYDMYVLPLSFFSLHHLTDLSLKNCNINQKPIFNGFVNLTNLSFTCGKISRKALLHLLSICPSLKSLSLFILENDFIGSEYPSIMELFKCLPVIDDLTTTWVDTIAPVVKASVPQELPTSLIHLKYCSIEEMLFHDGCGLTFVAVLIKCSPNLEKIVLEMGNDEMESDVLEEYSVTLEKYSDVWLEHLKELEIRDFEHVKPVLELVKLGAGWVEKNEKLEMLKTLKCAPHASPVEIVVD</sequence>
<dbReference type="AlphaFoldDB" id="A0A251RNL6"/>
<evidence type="ECO:0000313" key="2">
    <source>
        <dbReference type="EMBL" id="KAF5754762.1"/>
    </source>
</evidence>
<dbReference type="EMBL" id="CM007906">
    <property type="protein sequence ID" value="OTF86093.1"/>
    <property type="molecule type" value="Genomic_DNA"/>
</dbReference>
<keyword evidence="4" id="KW-1185">Reference proteome</keyword>
<dbReference type="PANTHER" id="PTHR31639:SF315">
    <property type="entry name" value="LEUCINE-RICH REPEAT DOMAIN SUPERFAMILY, F-BOX-LIKE DOMAIN SUPERFAMILY"/>
    <property type="match status" value="1"/>
</dbReference>
<reference evidence="2" key="3">
    <citation type="submission" date="2020-06" db="EMBL/GenBank/DDBJ databases">
        <title>Helianthus annuus Genome sequencing and assembly Release 2.</title>
        <authorList>
            <person name="Gouzy J."/>
            <person name="Langlade N."/>
            <person name="Munos S."/>
        </authorList>
    </citation>
    <scope>NUCLEOTIDE SEQUENCE</scope>
    <source>
        <tissue evidence="2">Leaves</tissue>
    </source>
</reference>
<feature type="domain" description="F-box/LRR-repeat protein 15/At3g58940/PEG3-like LRR" evidence="1">
    <location>
        <begin position="43"/>
        <end position="129"/>
    </location>
</feature>
<dbReference type="InParanoid" id="A0A251RNL6"/>
<organism evidence="3 4">
    <name type="scientific">Helianthus annuus</name>
    <name type="common">Common sunflower</name>
    <dbReference type="NCBI Taxonomy" id="4232"/>
    <lineage>
        <taxon>Eukaryota</taxon>
        <taxon>Viridiplantae</taxon>
        <taxon>Streptophyta</taxon>
        <taxon>Embryophyta</taxon>
        <taxon>Tracheophyta</taxon>
        <taxon>Spermatophyta</taxon>
        <taxon>Magnoliopsida</taxon>
        <taxon>eudicotyledons</taxon>
        <taxon>Gunneridae</taxon>
        <taxon>Pentapetalae</taxon>
        <taxon>asterids</taxon>
        <taxon>campanulids</taxon>
        <taxon>Asterales</taxon>
        <taxon>Asteraceae</taxon>
        <taxon>Asteroideae</taxon>
        <taxon>Heliantheae alliance</taxon>
        <taxon>Heliantheae</taxon>
        <taxon>Helianthus</taxon>
    </lineage>
</organism>
<evidence type="ECO:0000259" key="1">
    <source>
        <dbReference type="Pfam" id="PF24758"/>
    </source>
</evidence>
<accession>A0A251RNL6</accession>
<dbReference type="PANTHER" id="PTHR31639">
    <property type="entry name" value="F-BOX PROTEIN-LIKE"/>
    <property type="match status" value="1"/>
</dbReference>
<name>A0A251RNL6_HELAN</name>
<dbReference type="Proteomes" id="UP000215914">
    <property type="component" value="Chromosome 17"/>
</dbReference>
<dbReference type="InterPro" id="IPR032675">
    <property type="entry name" value="LRR_dom_sf"/>
</dbReference>
<gene>
    <name evidence="3" type="ORF">HannXRQ_Chr17g0547031</name>
    <name evidence="2" type="ORF">HanXRQr2_Chr17g0794901</name>
</gene>
<dbReference type="EMBL" id="MNCJ02000332">
    <property type="protein sequence ID" value="KAF5754762.1"/>
    <property type="molecule type" value="Genomic_DNA"/>
</dbReference>
<reference evidence="2 4" key="1">
    <citation type="journal article" date="2017" name="Nature">
        <title>The sunflower genome provides insights into oil metabolism, flowering and Asterid evolution.</title>
        <authorList>
            <person name="Badouin H."/>
            <person name="Gouzy J."/>
            <person name="Grassa C.J."/>
            <person name="Murat F."/>
            <person name="Staton S.E."/>
            <person name="Cottret L."/>
            <person name="Lelandais-Briere C."/>
            <person name="Owens G.L."/>
            <person name="Carrere S."/>
            <person name="Mayjonade B."/>
            <person name="Legrand L."/>
            <person name="Gill N."/>
            <person name="Kane N.C."/>
            <person name="Bowers J.E."/>
            <person name="Hubner S."/>
            <person name="Bellec A."/>
            <person name="Berard A."/>
            <person name="Berges H."/>
            <person name="Blanchet N."/>
            <person name="Boniface M.C."/>
            <person name="Brunel D."/>
            <person name="Catrice O."/>
            <person name="Chaidir N."/>
            <person name="Claudel C."/>
            <person name="Donnadieu C."/>
            <person name="Faraut T."/>
            <person name="Fievet G."/>
            <person name="Helmstetter N."/>
            <person name="King M."/>
            <person name="Knapp S.J."/>
            <person name="Lai Z."/>
            <person name="Le Paslier M.C."/>
            <person name="Lippi Y."/>
            <person name="Lorenzon L."/>
            <person name="Mandel J.R."/>
            <person name="Marage G."/>
            <person name="Marchand G."/>
            <person name="Marquand E."/>
            <person name="Bret-Mestries E."/>
            <person name="Morien E."/>
            <person name="Nambeesan S."/>
            <person name="Nguyen T."/>
            <person name="Pegot-Espagnet P."/>
            <person name="Pouilly N."/>
            <person name="Raftis F."/>
            <person name="Sallet E."/>
            <person name="Schiex T."/>
            <person name="Thomas J."/>
            <person name="Vandecasteele C."/>
            <person name="Vares D."/>
            <person name="Vear F."/>
            <person name="Vautrin S."/>
            <person name="Crespi M."/>
            <person name="Mangin B."/>
            <person name="Burke J.M."/>
            <person name="Salse J."/>
            <person name="Munos S."/>
            <person name="Vincourt P."/>
            <person name="Rieseberg L.H."/>
            <person name="Langlade N.B."/>
        </authorList>
    </citation>
    <scope>NUCLEOTIDE SEQUENCE [LARGE SCALE GENOMIC DNA]</scope>
    <source>
        <strain evidence="4">cv. SF193</strain>
        <tissue evidence="2">Leaves</tissue>
    </source>
</reference>
<evidence type="ECO:0000313" key="3">
    <source>
        <dbReference type="EMBL" id="OTF86093.1"/>
    </source>
</evidence>
<dbReference type="InterPro" id="IPR055411">
    <property type="entry name" value="LRR_FXL15/At3g58940/PEG3-like"/>
</dbReference>
<dbReference type="Pfam" id="PF24758">
    <property type="entry name" value="LRR_At5g56370"/>
    <property type="match status" value="1"/>
</dbReference>
<proteinExistence type="predicted"/>
<protein>
    <submittedName>
        <fullName evidence="2">Leucine-rich repeat domain superfamily</fullName>
    </submittedName>
    <submittedName>
        <fullName evidence="3">Putative leucine-rich repeat domain, L domain-like protein</fullName>
    </submittedName>
</protein>
<evidence type="ECO:0000313" key="4">
    <source>
        <dbReference type="Proteomes" id="UP000215914"/>
    </source>
</evidence>